<dbReference type="InterPro" id="IPR011050">
    <property type="entry name" value="Pectin_lyase_fold/virulence"/>
</dbReference>
<dbReference type="SMART" id="SM00710">
    <property type="entry name" value="PbH1"/>
    <property type="match status" value="5"/>
</dbReference>
<name>A0ABW0HQ99_9BACL</name>
<comment type="caution">
    <text evidence="1">The sequence shown here is derived from an EMBL/GenBank/DDBJ whole genome shotgun (WGS) entry which is preliminary data.</text>
</comment>
<dbReference type="Proteomes" id="UP001596113">
    <property type="component" value="Unassembled WGS sequence"/>
</dbReference>
<protein>
    <submittedName>
        <fullName evidence="1">Right-handed parallel beta-helix repeat-containing protein</fullName>
    </submittedName>
</protein>
<gene>
    <name evidence="1" type="ORF">ACFPOF_11050</name>
</gene>
<dbReference type="Gene3D" id="2.160.20.10">
    <property type="entry name" value="Single-stranded right-handed beta-helix, Pectin lyase-like"/>
    <property type="match status" value="2"/>
</dbReference>
<evidence type="ECO:0000313" key="2">
    <source>
        <dbReference type="Proteomes" id="UP001596113"/>
    </source>
</evidence>
<organism evidence="1 2">
    <name type="scientific">Cohnella soli</name>
    <dbReference type="NCBI Taxonomy" id="425005"/>
    <lineage>
        <taxon>Bacteria</taxon>
        <taxon>Bacillati</taxon>
        <taxon>Bacillota</taxon>
        <taxon>Bacilli</taxon>
        <taxon>Bacillales</taxon>
        <taxon>Paenibacillaceae</taxon>
        <taxon>Cohnella</taxon>
    </lineage>
</organism>
<dbReference type="InterPro" id="IPR012334">
    <property type="entry name" value="Pectin_lyas_fold"/>
</dbReference>
<evidence type="ECO:0000313" key="1">
    <source>
        <dbReference type="EMBL" id="MFC5403266.1"/>
    </source>
</evidence>
<dbReference type="InterPro" id="IPR006626">
    <property type="entry name" value="PbH1"/>
</dbReference>
<accession>A0ABW0HQ99</accession>
<proteinExistence type="predicted"/>
<dbReference type="EMBL" id="JBHSMI010000023">
    <property type="protein sequence ID" value="MFC5403266.1"/>
    <property type="molecule type" value="Genomic_DNA"/>
</dbReference>
<reference evidence="2" key="1">
    <citation type="journal article" date="2019" name="Int. J. Syst. Evol. Microbiol.">
        <title>The Global Catalogue of Microorganisms (GCM) 10K type strain sequencing project: providing services to taxonomists for standard genome sequencing and annotation.</title>
        <authorList>
            <consortium name="The Broad Institute Genomics Platform"/>
            <consortium name="The Broad Institute Genome Sequencing Center for Infectious Disease"/>
            <person name="Wu L."/>
            <person name="Ma J."/>
        </authorList>
    </citation>
    <scope>NUCLEOTIDE SEQUENCE [LARGE SCALE GENOMIC DNA]</scope>
    <source>
        <strain evidence="2">CGMCC 1.18575</strain>
    </source>
</reference>
<sequence>MEHREKNERKDEAAPRLFRAADFGARADGVTDAGPGIRAAIAAAIACGEDAEVRLDRGRYRIEGGTGNEAAVVIEGARKLILSGEGDETVIVAGNPLAGGIEVADSEDVRVQCLAVDYDPLPYTQGTVMEVHAAEGWFVFRVDAGYRELDESYFHTVEARFGLVVRGAGGAKPRYGQYPLLDLTWERAGAGEWRVKVPNTEMLIASRMQPGDRYAHMARRHSESAINFWRNGKAAVRDVTVYAGPSLASIWGQNGDVDINGLRVEVLPGSDRLLSANGDGIHNLNTRGKLVIENCSFSGMADDAINIHVRAGTVRQAPAKNVLVVHGSLFEARIGDDMQIYSPREGRIRAEAKVLHAAKRPDGTWEIELDREIEGSVVAGSGLHDSDHVYNLSACGRGFVVRGNKFGRHRGRGILVRSLDATIEGNTFENAEGWGVAVQHEPDWEEGPLTRDLTISGNTFIGEDDNEMASVYIATGIPPGTPAADWGRPITGITIANNRFVRPHYPLVHVQAAADIVVRNNTVEGILPEAAATAGAGSTVPAITTENALNIHAEEAWRS</sequence>
<dbReference type="RefSeq" id="WP_378132472.1">
    <property type="nucleotide sequence ID" value="NZ_JBHSMI010000023.1"/>
</dbReference>
<dbReference type="SUPFAM" id="SSF51126">
    <property type="entry name" value="Pectin lyase-like"/>
    <property type="match status" value="1"/>
</dbReference>
<keyword evidence="2" id="KW-1185">Reference proteome</keyword>